<evidence type="ECO:0000313" key="2">
    <source>
        <dbReference type="Proteomes" id="UP001054252"/>
    </source>
</evidence>
<dbReference type="AlphaFoldDB" id="A0AAV5IQM4"/>
<sequence>MISTCSKDLRSQMWFLSGSRLLYCADVILVGNLPTWEPEMFSG</sequence>
<organism evidence="1 2">
    <name type="scientific">Rubroshorea leprosula</name>
    <dbReference type="NCBI Taxonomy" id="152421"/>
    <lineage>
        <taxon>Eukaryota</taxon>
        <taxon>Viridiplantae</taxon>
        <taxon>Streptophyta</taxon>
        <taxon>Embryophyta</taxon>
        <taxon>Tracheophyta</taxon>
        <taxon>Spermatophyta</taxon>
        <taxon>Magnoliopsida</taxon>
        <taxon>eudicotyledons</taxon>
        <taxon>Gunneridae</taxon>
        <taxon>Pentapetalae</taxon>
        <taxon>rosids</taxon>
        <taxon>malvids</taxon>
        <taxon>Malvales</taxon>
        <taxon>Dipterocarpaceae</taxon>
        <taxon>Rubroshorea</taxon>
    </lineage>
</organism>
<reference evidence="1 2" key="1">
    <citation type="journal article" date="2021" name="Commun. Biol.">
        <title>The genome of Shorea leprosula (Dipterocarpaceae) highlights the ecological relevance of drought in aseasonal tropical rainforests.</title>
        <authorList>
            <person name="Ng K.K.S."/>
            <person name="Kobayashi M.J."/>
            <person name="Fawcett J.A."/>
            <person name="Hatakeyama M."/>
            <person name="Paape T."/>
            <person name="Ng C.H."/>
            <person name="Ang C.C."/>
            <person name="Tnah L.H."/>
            <person name="Lee C.T."/>
            <person name="Nishiyama T."/>
            <person name="Sese J."/>
            <person name="O'Brien M.J."/>
            <person name="Copetti D."/>
            <person name="Mohd Noor M.I."/>
            <person name="Ong R.C."/>
            <person name="Putra M."/>
            <person name="Sireger I.Z."/>
            <person name="Indrioko S."/>
            <person name="Kosugi Y."/>
            <person name="Izuno A."/>
            <person name="Isagi Y."/>
            <person name="Lee S.L."/>
            <person name="Shimizu K.K."/>
        </authorList>
    </citation>
    <scope>NUCLEOTIDE SEQUENCE [LARGE SCALE GENOMIC DNA]</scope>
    <source>
        <strain evidence="1">214</strain>
    </source>
</reference>
<name>A0AAV5IQM4_9ROSI</name>
<accession>A0AAV5IQM4</accession>
<dbReference type="EMBL" id="BPVZ01000019">
    <property type="protein sequence ID" value="GKV02710.1"/>
    <property type="molecule type" value="Genomic_DNA"/>
</dbReference>
<comment type="caution">
    <text evidence="1">The sequence shown here is derived from an EMBL/GenBank/DDBJ whole genome shotgun (WGS) entry which is preliminary data.</text>
</comment>
<gene>
    <name evidence="1" type="ORF">SLEP1_g15107</name>
</gene>
<proteinExistence type="predicted"/>
<evidence type="ECO:0000313" key="1">
    <source>
        <dbReference type="EMBL" id="GKV02710.1"/>
    </source>
</evidence>
<dbReference type="Proteomes" id="UP001054252">
    <property type="component" value="Unassembled WGS sequence"/>
</dbReference>
<protein>
    <submittedName>
        <fullName evidence="1">Uncharacterized protein</fullName>
    </submittedName>
</protein>
<keyword evidence="2" id="KW-1185">Reference proteome</keyword>